<keyword evidence="2" id="KW-1185">Reference proteome</keyword>
<evidence type="ECO:0000313" key="1">
    <source>
        <dbReference type="EMBL" id="KOO48801.1"/>
    </source>
</evidence>
<gene>
    <name evidence="1" type="ORF">AMD00_10250</name>
</gene>
<dbReference type="GeneID" id="301136479"/>
<dbReference type="EMBL" id="LILB01000005">
    <property type="protein sequence ID" value="KOO48801.1"/>
    <property type="molecule type" value="Genomic_DNA"/>
</dbReference>
<dbReference type="Proteomes" id="UP000036867">
    <property type="component" value="Unassembled WGS sequence"/>
</dbReference>
<dbReference type="OrthoDB" id="9797162at2"/>
<dbReference type="PATRIC" id="fig|263475.3.peg.3262"/>
<dbReference type="InterPro" id="IPR016024">
    <property type="entry name" value="ARM-type_fold"/>
</dbReference>
<dbReference type="AlphaFoldDB" id="A0A0M0LCT4"/>
<comment type="caution">
    <text evidence="1">The sequence shown here is derived from an EMBL/GenBank/DDBJ whole genome shotgun (WGS) entry which is preliminary data.</text>
</comment>
<reference evidence="2" key="1">
    <citation type="submission" date="2015-08" db="EMBL/GenBank/DDBJ databases">
        <title>Fjat-10028 dsm 16317.</title>
        <authorList>
            <person name="Liu B."/>
            <person name="Wang J."/>
            <person name="Zhu Y."/>
            <person name="Liu G."/>
            <person name="Chen Q."/>
            <person name="Chen Z."/>
            <person name="Lan J."/>
            <person name="Che J."/>
            <person name="Ge C."/>
            <person name="Shi H."/>
            <person name="Pan Z."/>
            <person name="Liu X."/>
        </authorList>
    </citation>
    <scope>NUCLEOTIDE SEQUENCE [LARGE SCALE GENOMIC DNA]</scope>
    <source>
        <strain evidence="2">DSM 16317</strain>
    </source>
</reference>
<dbReference type="STRING" id="263475.AMD00_10250"/>
<organism evidence="1 2">
    <name type="scientific">Viridibacillus arvi</name>
    <dbReference type="NCBI Taxonomy" id="263475"/>
    <lineage>
        <taxon>Bacteria</taxon>
        <taxon>Bacillati</taxon>
        <taxon>Bacillota</taxon>
        <taxon>Bacilli</taxon>
        <taxon>Bacillales</taxon>
        <taxon>Caryophanaceae</taxon>
        <taxon>Viridibacillus</taxon>
    </lineage>
</organism>
<accession>A0A0M0LCT4</accession>
<dbReference type="Gene3D" id="1.25.40.290">
    <property type="entry name" value="ARM repeat domains"/>
    <property type="match status" value="1"/>
</dbReference>
<dbReference type="SUPFAM" id="SSF48371">
    <property type="entry name" value="ARM repeat"/>
    <property type="match status" value="1"/>
</dbReference>
<name>A0A0M0LCT4_9BACL</name>
<sequence length="363" mass="42321">MAELRKDVYNKAFFDQFCKKVKSVYPSFNEQQFMTLLFDEEWEQRELKQRTRHITHTLRATLPPTYPDAITVLSRLVPECKGFEYLFFPDFIEAYGLSDWETSIEALKLFTLTSSSEFAVRPFIEKDPKKMMSIMEEWAKDENEHVRRLASEGCRPRLPWGPALKMFKKDPTPIIPILELLKEDDSEYVRKSVANNLNDITKDHPELVNSLGKNWIGHNPKTDWIIKHACRTLLRQADPTTLALFGFHNNPIVELKEFDLSTDLLAIGEALTFKFTFTNPTTDAAKLRIEYGIDFMKANGITRRKLFKITENTYLPGEYTYTRSHSFKQLSTRKHYPGEHRIAIFINGVEMTGIEFVLTEEKN</sequence>
<protein>
    <submittedName>
        <fullName evidence="1">DNA alkylation repair protein</fullName>
    </submittedName>
</protein>
<proteinExistence type="predicted"/>
<dbReference type="RefSeq" id="WP_053416985.1">
    <property type="nucleotide sequence ID" value="NZ_LILB01000005.1"/>
</dbReference>
<evidence type="ECO:0000313" key="2">
    <source>
        <dbReference type="Proteomes" id="UP000036867"/>
    </source>
</evidence>
<dbReference type="InterPro" id="IPR014825">
    <property type="entry name" value="DNA_alkylation"/>
</dbReference>
<dbReference type="Pfam" id="PF08713">
    <property type="entry name" value="DNA_alkylation"/>
    <property type="match status" value="1"/>
</dbReference>